<keyword evidence="2" id="KW-1185">Reference proteome</keyword>
<comment type="caution">
    <text evidence="1">The sequence shown here is derived from an EMBL/GenBank/DDBJ whole genome shotgun (WGS) entry which is preliminary data.</text>
</comment>
<reference evidence="1" key="1">
    <citation type="submission" date="2022-10" db="EMBL/GenBank/DDBJ databases">
        <title>Tapping the CABI collections for fungal endophytes: first genome assemblies for Collariella, Neodidymelliopsis, Ascochyta clinopodiicola, Didymella pomorum, Didymosphaeria variabile, Neocosmospora piperis and Neocucurbitaria cava.</title>
        <authorList>
            <person name="Hill R."/>
        </authorList>
    </citation>
    <scope>NUCLEOTIDE SEQUENCE</scope>
    <source>
        <strain evidence="1">IMI 366586</strain>
    </source>
</reference>
<sequence>MEDLLGMLHCDRFGVRGWEEAYPGEVDDIFAAKIHLLSTYKAITKQEESLLELVLKAMRDITDLQKKGSLSGLDLQKASWETLWLAVSPFYERCEIGLFDLESKTGREFHVKKRLHRFAFKSSQPYNPWRAWFTQAKLQKRWEAWEPRSARAMELALWNDEEWKSIWRILRWNEAINVDEEGNAKVRWCQMGLDVWVDTVKRDYLRRSLTLI</sequence>
<evidence type="ECO:0000313" key="2">
    <source>
        <dbReference type="Proteomes" id="UP001140502"/>
    </source>
</evidence>
<dbReference type="EMBL" id="JAPEUR010000099">
    <property type="protein sequence ID" value="KAJ4321136.1"/>
    <property type="molecule type" value="Genomic_DNA"/>
</dbReference>
<dbReference type="AlphaFoldDB" id="A0A9W8WDN5"/>
<name>A0A9W8WDN5_9HYPO</name>
<proteinExistence type="predicted"/>
<dbReference type="OrthoDB" id="5024657at2759"/>
<gene>
    <name evidence="1" type="ORF">N0V84_005488</name>
</gene>
<dbReference type="Proteomes" id="UP001140502">
    <property type="component" value="Unassembled WGS sequence"/>
</dbReference>
<evidence type="ECO:0000313" key="1">
    <source>
        <dbReference type="EMBL" id="KAJ4321136.1"/>
    </source>
</evidence>
<organism evidence="1 2">
    <name type="scientific">Fusarium piperis</name>
    <dbReference type="NCBI Taxonomy" id="1435070"/>
    <lineage>
        <taxon>Eukaryota</taxon>
        <taxon>Fungi</taxon>
        <taxon>Dikarya</taxon>
        <taxon>Ascomycota</taxon>
        <taxon>Pezizomycotina</taxon>
        <taxon>Sordariomycetes</taxon>
        <taxon>Hypocreomycetidae</taxon>
        <taxon>Hypocreales</taxon>
        <taxon>Nectriaceae</taxon>
        <taxon>Fusarium</taxon>
        <taxon>Fusarium solani species complex</taxon>
    </lineage>
</organism>
<protein>
    <submittedName>
        <fullName evidence="1">Uncharacterized protein</fullName>
    </submittedName>
</protein>
<accession>A0A9W8WDN5</accession>